<sequence>MLKASESSGISPEKKVRRIRASPFNKKSSSVLSGNSQGDKSLESLGSNEPEEVVQIIPSSRATRPKRASQNKRYVISDSDTDEDEEEEDFADEDSDFNADEDSE</sequence>
<keyword evidence="3" id="KW-1185">Reference proteome</keyword>
<feature type="compositionally biased region" description="Polar residues" evidence="1">
    <location>
        <begin position="1"/>
        <end position="10"/>
    </location>
</feature>
<organism evidence="2 3">
    <name type="scientific">Trapa incisa</name>
    <dbReference type="NCBI Taxonomy" id="236973"/>
    <lineage>
        <taxon>Eukaryota</taxon>
        <taxon>Viridiplantae</taxon>
        <taxon>Streptophyta</taxon>
        <taxon>Embryophyta</taxon>
        <taxon>Tracheophyta</taxon>
        <taxon>Spermatophyta</taxon>
        <taxon>Magnoliopsida</taxon>
        <taxon>eudicotyledons</taxon>
        <taxon>Gunneridae</taxon>
        <taxon>Pentapetalae</taxon>
        <taxon>rosids</taxon>
        <taxon>malvids</taxon>
        <taxon>Myrtales</taxon>
        <taxon>Lythraceae</taxon>
        <taxon>Trapa</taxon>
    </lineage>
</organism>
<feature type="compositionally biased region" description="Polar residues" evidence="1">
    <location>
        <begin position="25"/>
        <end position="47"/>
    </location>
</feature>
<protein>
    <submittedName>
        <fullName evidence="2">Uncharacterized protein</fullName>
    </submittedName>
</protein>
<dbReference type="Proteomes" id="UP001345219">
    <property type="component" value="Chromosome 9"/>
</dbReference>
<feature type="region of interest" description="Disordered" evidence="1">
    <location>
        <begin position="1"/>
        <end position="104"/>
    </location>
</feature>
<name>A0AAN7GE77_9MYRT</name>
<evidence type="ECO:0000313" key="2">
    <source>
        <dbReference type="EMBL" id="KAK4743861.1"/>
    </source>
</evidence>
<feature type="compositionally biased region" description="Acidic residues" evidence="1">
    <location>
        <begin position="79"/>
        <end position="104"/>
    </location>
</feature>
<gene>
    <name evidence="2" type="ORF">SAY87_010173</name>
</gene>
<reference evidence="2 3" key="1">
    <citation type="journal article" date="2023" name="Hortic Res">
        <title>Pangenome of water caltrop reveals structural variations and asymmetric subgenome divergence after allopolyploidization.</title>
        <authorList>
            <person name="Zhang X."/>
            <person name="Chen Y."/>
            <person name="Wang L."/>
            <person name="Yuan Y."/>
            <person name="Fang M."/>
            <person name="Shi L."/>
            <person name="Lu R."/>
            <person name="Comes H.P."/>
            <person name="Ma Y."/>
            <person name="Chen Y."/>
            <person name="Huang G."/>
            <person name="Zhou Y."/>
            <person name="Zheng Z."/>
            <person name="Qiu Y."/>
        </authorList>
    </citation>
    <scope>NUCLEOTIDE SEQUENCE [LARGE SCALE GENOMIC DNA]</scope>
    <source>
        <tissue evidence="2">Roots</tissue>
    </source>
</reference>
<dbReference type="EMBL" id="JAXIOK010000022">
    <property type="protein sequence ID" value="KAK4743861.1"/>
    <property type="molecule type" value="Genomic_DNA"/>
</dbReference>
<proteinExistence type="predicted"/>
<dbReference type="AlphaFoldDB" id="A0AAN7GE77"/>
<evidence type="ECO:0000256" key="1">
    <source>
        <dbReference type="SAM" id="MobiDB-lite"/>
    </source>
</evidence>
<accession>A0AAN7GE77</accession>
<comment type="caution">
    <text evidence="2">The sequence shown here is derived from an EMBL/GenBank/DDBJ whole genome shotgun (WGS) entry which is preliminary data.</text>
</comment>
<evidence type="ECO:0000313" key="3">
    <source>
        <dbReference type="Proteomes" id="UP001345219"/>
    </source>
</evidence>